<dbReference type="AlphaFoldDB" id="A0AAV1HW77"/>
<keyword evidence="6" id="KW-1185">Reference proteome</keyword>
<proteinExistence type="predicted"/>
<evidence type="ECO:0000256" key="1">
    <source>
        <dbReference type="ARBA" id="ARBA00022737"/>
    </source>
</evidence>
<feature type="region of interest" description="Disordered" evidence="4">
    <location>
        <begin position="1"/>
        <end position="24"/>
    </location>
</feature>
<dbReference type="InterPro" id="IPR036770">
    <property type="entry name" value="Ankyrin_rpt-contain_sf"/>
</dbReference>
<evidence type="ECO:0000256" key="2">
    <source>
        <dbReference type="ARBA" id="ARBA00023043"/>
    </source>
</evidence>
<sequence length="298" mass="32169">MGAKKEAKQVASKTGPAAQAETGVTDTITVANGQEIPVAIPPNLDPAVAKQVIEYLKANPEAAQQSYEQAHRMLRTPGMAQMMLDSKKMQAQSPERMEKMMQLKDDPELKEVFQDIQSNGPAAMEKYWDDTDLMSKIAKKMSALNVGPGTPPRSAEAPSSKAAPQSLHDAAKGGNQEELKRLIEEGKDVNEKDRRGITALGVAVGFNRTPCIRALLDAGADVHLTDARGSTVLHYAAGYGRKEAAEMLLKAGAKTDVQNVDGQTPSHVAELNRELHMVKFLAEHSTSKGAKQDNTVFL</sequence>
<evidence type="ECO:0000256" key="4">
    <source>
        <dbReference type="SAM" id="MobiDB-lite"/>
    </source>
</evidence>
<dbReference type="PANTHER" id="PTHR24189">
    <property type="entry name" value="MYOTROPHIN"/>
    <property type="match status" value="1"/>
</dbReference>
<feature type="repeat" description="ANK" evidence="3">
    <location>
        <begin position="195"/>
        <end position="227"/>
    </location>
</feature>
<reference evidence="5 6" key="1">
    <citation type="submission" date="2023-10" db="EMBL/GenBank/DDBJ databases">
        <authorList>
            <person name="Maclean D."/>
            <person name="Macfadyen A."/>
        </authorList>
    </citation>
    <scope>NUCLEOTIDE SEQUENCE [LARGE SCALE GENOMIC DNA]</scope>
</reference>
<evidence type="ECO:0000313" key="6">
    <source>
        <dbReference type="Proteomes" id="UP001314263"/>
    </source>
</evidence>
<dbReference type="Proteomes" id="UP001314263">
    <property type="component" value="Unassembled WGS sequence"/>
</dbReference>
<protein>
    <submittedName>
        <fullName evidence="5">Uncharacterized protein</fullName>
    </submittedName>
</protein>
<feature type="repeat" description="ANK" evidence="3">
    <location>
        <begin position="162"/>
        <end position="194"/>
    </location>
</feature>
<dbReference type="SMART" id="SM00248">
    <property type="entry name" value="ANK"/>
    <property type="match status" value="4"/>
</dbReference>
<evidence type="ECO:0000313" key="5">
    <source>
        <dbReference type="EMBL" id="CAK0757649.1"/>
    </source>
</evidence>
<organism evidence="5 6">
    <name type="scientific">Coccomyxa viridis</name>
    <dbReference type="NCBI Taxonomy" id="1274662"/>
    <lineage>
        <taxon>Eukaryota</taxon>
        <taxon>Viridiplantae</taxon>
        <taxon>Chlorophyta</taxon>
        <taxon>core chlorophytes</taxon>
        <taxon>Trebouxiophyceae</taxon>
        <taxon>Trebouxiophyceae incertae sedis</taxon>
        <taxon>Coccomyxaceae</taxon>
        <taxon>Coccomyxa</taxon>
    </lineage>
</organism>
<dbReference type="Pfam" id="PF12796">
    <property type="entry name" value="Ank_2"/>
    <property type="match status" value="1"/>
</dbReference>
<dbReference type="InterPro" id="IPR002110">
    <property type="entry name" value="Ankyrin_rpt"/>
</dbReference>
<gene>
    <name evidence="5" type="ORF">CVIRNUC_002558</name>
</gene>
<name>A0AAV1HW77_9CHLO</name>
<dbReference type="Gene3D" id="1.25.40.20">
    <property type="entry name" value="Ankyrin repeat-containing domain"/>
    <property type="match status" value="2"/>
</dbReference>
<dbReference type="PANTHER" id="PTHR24189:SF50">
    <property type="entry name" value="ANKYRIN REPEAT AND SOCS BOX PROTEIN 2"/>
    <property type="match status" value="1"/>
</dbReference>
<accession>A0AAV1HW77</accession>
<dbReference type="EMBL" id="CAUYUE010000003">
    <property type="protein sequence ID" value="CAK0757649.1"/>
    <property type="molecule type" value="Genomic_DNA"/>
</dbReference>
<evidence type="ECO:0000256" key="3">
    <source>
        <dbReference type="PROSITE-ProRule" id="PRU00023"/>
    </source>
</evidence>
<feature type="region of interest" description="Disordered" evidence="4">
    <location>
        <begin position="144"/>
        <end position="176"/>
    </location>
</feature>
<keyword evidence="2 3" id="KW-0040">ANK repeat</keyword>
<keyword evidence="1" id="KW-0677">Repeat</keyword>
<dbReference type="InterPro" id="IPR050745">
    <property type="entry name" value="Multifunctional_regulatory"/>
</dbReference>
<comment type="caution">
    <text evidence="5">The sequence shown here is derived from an EMBL/GenBank/DDBJ whole genome shotgun (WGS) entry which is preliminary data.</text>
</comment>
<feature type="repeat" description="ANK" evidence="3">
    <location>
        <begin position="228"/>
        <end position="260"/>
    </location>
</feature>
<dbReference type="PROSITE" id="PS50297">
    <property type="entry name" value="ANK_REP_REGION"/>
    <property type="match status" value="3"/>
</dbReference>
<dbReference type="SUPFAM" id="SSF48403">
    <property type="entry name" value="Ankyrin repeat"/>
    <property type="match status" value="1"/>
</dbReference>
<dbReference type="PROSITE" id="PS50088">
    <property type="entry name" value="ANK_REPEAT"/>
    <property type="match status" value="3"/>
</dbReference>